<evidence type="ECO:0000313" key="1">
    <source>
        <dbReference type="EMBL" id="KAF1995452.1"/>
    </source>
</evidence>
<protein>
    <submittedName>
        <fullName evidence="1">Uncharacterized protein</fullName>
    </submittedName>
</protein>
<organism evidence="1 2">
    <name type="scientific">Amniculicola lignicola CBS 123094</name>
    <dbReference type="NCBI Taxonomy" id="1392246"/>
    <lineage>
        <taxon>Eukaryota</taxon>
        <taxon>Fungi</taxon>
        <taxon>Dikarya</taxon>
        <taxon>Ascomycota</taxon>
        <taxon>Pezizomycotina</taxon>
        <taxon>Dothideomycetes</taxon>
        <taxon>Pleosporomycetidae</taxon>
        <taxon>Pleosporales</taxon>
        <taxon>Amniculicolaceae</taxon>
        <taxon>Amniculicola</taxon>
    </lineage>
</organism>
<dbReference type="AlphaFoldDB" id="A0A6A5W0J4"/>
<dbReference type="Proteomes" id="UP000799779">
    <property type="component" value="Unassembled WGS sequence"/>
</dbReference>
<evidence type="ECO:0000313" key="2">
    <source>
        <dbReference type="Proteomes" id="UP000799779"/>
    </source>
</evidence>
<gene>
    <name evidence="1" type="ORF">P154DRAFT_346329</name>
</gene>
<reference evidence="1" key="1">
    <citation type="journal article" date="2020" name="Stud. Mycol.">
        <title>101 Dothideomycetes genomes: a test case for predicting lifestyles and emergence of pathogens.</title>
        <authorList>
            <person name="Haridas S."/>
            <person name="Albert R."/>
            <person name="Binder M."/>
            <person name="Bloem J."/>
            <person name="Labutti K."/>
            <person name="Salamov A."/>
            <person name="Andreopoulos B."/>
            <person name="Baker S."/>
            <person name="Barry K."/>
            <person name="Bills G."/>
            <person name="Bluhm B."/>
            <person name="Cannon C."/>
            <person name="Castanera R."/>
            <person name="Culley D."/>
            <person name="Daum C."/>
            <person name="Ezra D."/>
            <person name="Gonzalez J."/>
            <person name="Henrissat B."/>
            <person name="Kuo A."/>
            <person name="Liang C."/>
            <person name="Lipzen A."/>
            <person name="Lutzoni F."/>
            <person name="Magnuson J."/>
            <person name="Mondo S."/>
            <person name="Nolan M."/>
            <person name="Ohm R."/>
            <person name="Pangilinan J."/>
            <person name="Park H.-J."/>
            <person name="Ramirez L."/>
            <person name="Alfaro M."/>
            <person name="Sun H."/>
            <person name="Tritt A."/>
            <person name="Yoshinaga Y."/>
            <person name="Zwiers L.-H."/>
            <person name="Turgeon B."/>
            <person name="Goodwin S."/>
            <person name="Spatafora J."/>
            <person name="Crous P."/>
            <person name="Grigoriev I."/>
        </authorList>
    </citation>
    <scope>NUCLEOTIDE SEQUENCE</scope>
    <source>
        <strain evidence="1">CBS 123094</strain>
    </source>
</reference>
<dbReference type="EMBL" id="ML977639">
    <property type="protein sequence ID" value="KAF1995452.1"/>
    <property type="molecule type" value="Genomic_DNA"/>
</dbReference>
<sequence length="86" mass="9691">MRPEKDSANLLLSCLPAAAMTNRPAAARTHIIRPRVHDHSQTDVHDMQRELVLTYCWSAIGRAGERPNCGLKTEAMPPDLVTWTWL</sequence>
<keyword evidence="2" id="KW-1185">Reference proteome</keyword>
<proteinExistence type="predicted"/>
<name>A0A6A5W0J4_9PLEO</name>
<accession>A0A6A5W0J4</accession>